<proteinExistence type="predicted"/>
<dbReference type="EMBL" id="NFZW01000028">
    <property type="protein sequence ID" value="RFA32533.1"/>
    <property type="molecule type" value="Genomic_DNA"/>
</dbReference>
<organism evidence="2 3">
    <name type="scientific">Alkalilimnicola ehrlichii</name>
    <dbReference type="NCBI Taxonomy" id="351052"/>
    <lineage>
        <taxon>Bacteria</taxon>
        <taxon>Pseudomonadati</taxon>
        <taxon>Pseudomonadota</taxon>
        <taxon>Gammaproteobacteria</taxon>
        <taxon>Chromatiales</taxon>
        <taxon>Ectothiorhodospiraceae</taxon>
        <taxon>Alkalilimnicola</taxon>
    </lineage>
</organism>
<dbReference type="AlphaFoldDB" id="A0A3E0WJZ7"/>
<evidence type="ECO:0000313" key="3">
    <source>
        <dbReference type="Proteomes" id="UP000256763"/>
    </source>
</evidence>
<keyword evidence="1" id="KW-1133">Transmembrane helix</keyword>
<keyword evidence="3" id="KW-1185">Reference proteome</keyword>
<dbReference type="Proteomes" id="UP000256763">
    <property type="component" value="Unassembled WGS sequence"/>
</dbReference>
<reference evidence="3" key="1">
    <citation type="submission" date="2017-05" db="EMBL/GenBank/DDBJ databases">
        <authorList>
            <person name="Sharma S."/>
            <person name="Sidhu C."/>
            <person name="Pinnaka A.K."/>
        </authorList>
    </citation>
    <scope>NUCLEOTIDE SEQUENCE [LARGE SCALE GENOMIC DNA]</scope>
    <source>
        <strain evidence="3">AK93</strain>
    </source>
</reference>
<protein>
    <submittedName>
        <fullName evidence="2">Uncharacterized protein</fullName>
    </submittedName>
</protein>
<accession>A0A3E0WJZ7</accession>
<evidence type="ECO:0000256" key="1">
    <source>
        <dbReference type="SAM" id="Phobius"/>
    </source>
</evidence>
<feature type="transmembrane region" description="Helical" evidence="1">
    <location>
        <begin position="57"/>
        <end position="77"/>
    </location>
</feature>
<sequence>MAREVADETVLRLIHDQLEGHRQALRETLSNELSAIKDSIYEQRYQTAVQQSKRWRVAAALTPIIALSLAFVLANFLGNRDHHTLDVHLAASTDIDQTDVGERGALIQRLIALRLEADQERQSLLNALEWSLNQHSHFEYGRIPFDDSRLSLLNELAYHLQQSGFGGVVRLDAHVGDFCLVRGDNGELQLAPDRLPVGECDSIGFDPATARRLGEQQSLAFANFTRSSPLFTEGNIRLEIRSHGRAYPRVDYPSTDSDIRAAEWNAIAQRNQRVEISLLPHSTATDAFANRPLRNIE</sequence>
<evidence type="ECO:0000313" key="2">
    <source>
        <dbReference type="EMBL" id="RFA32533.1"/>
    </source>
</evidence>
<name>A0A3E0WJZ7_9GAMM</name>
<keyword evidence="1" id="KW-0812">Transmembrane</keyword>
<dbReference type="RefSeq" id="WP_116348429.1">
    <property type="nucleotide sequence ID" value="NZ_NFZW01000028.1"/>
</dbReference>
<gene>
    <name evidence="2" type="ORF">CAL65_19410</name>
</gene>
<keyword evidence="1" id="KW-0472">Membrane</keyword>
<comment type="caution">
    <text evidence="2">The sequence shown here is derived from an EMBL/GenBank/DDBJ whole genome shotgun (WGS) entry which is preliminary data.</text>
</comment>